<gene>
    <name evidence="2" type="ORF">AG1IA_06117</name>
</gene>
<feature type="compositionally biased region" description="Pro residues" evidence="1">
    <location>
        <begin position="55"/>
        <end position="71"/>
    </location>
</feature>
<evidence type="ECO:0000313" key="3">
    <source>
        <dbReference type="Proteomes" id="UP000011668"/>
    </source>
</evidence>
<reference evidence="2 3" key="1">
    <citation type="journal article" date="2013" name="Nat. Commun.">
        <title>The evolution and pathogenic mechanisms of the rice sheath blight pathogen.</title>
        <authorList>
            <person name="Zheng A."/>
            <person name="Lin R."/>
            <person name="Xu L."/>
            <person name="Qin P."/>
            <person name="Tang C."/>
            <person name="Ai P."/>
            <person name="Zhang D."/>
            <person name="Liu Y."/>
            <person name="Sun Z."/>
            <person name="Feng H."/>
            <person name="Wang Y."/>
            <person name="Chen Y."/>
            <person name="Liang X."/>
            <person name="Fu R."/>
            <person name="Li Q."/>
            <person name="Zhang J."/>
            <person name="Yu X."/>
            <person name="Xie Z."/>
            <person name="Ding L."/>
            <person name="Guan P."/>
            <person name="Tang J."/>
            <person name="Liang Y."/>
            <person name="Wang S."/>
            <person name="Deng Q."/>
            <person name="Li S."/>
            <person name="Zhu J."/>
            <person name="Wang L."/>
            <person name="Liu H."/>
            <person name="Li P."/>
        </authorList>
    </citation>
    <scope>NUCLEOTIDE SEQUENCE [LARGE SCALE GENOMIC DNA]</scope>
    <source>
        <strain evidence="3">AG-1 IA</strain>
    </source>
</reference>
<dbReference type="HOGENOM" id="CLU_2741778_0_0_1"/>
<protein>
    <submittedName>
        <fullName evidence="2">Uncharacterized protein</fullName>
    </submittedName>
</protein>
<sequence length="71" mass="7764">MCRSVLRALGHLDRHISSLLRPLKHRPPCVNCHPSAPSSRFPALPAPKRHQVHQPGPPAIPNAYPSQPPAT</sequence>
<proteinExistence type="predicted"/>
<dbReference type="Proteomes" id="UP000011668">
    <property type="component" value="Unassembled WGS sequence"/>
</dbReference>
<accession>L8WNW8</accession>
<keyword evidence="3" id="KW-1185">Reference proteome</keyword>
<dbReference type="EMBL" id="AFRT01001600">
    <property type="protein sequence ID" value="ELU39836.1"/>
    <property type="molecule type" value="Genomic_DNA"/>
</dbReference>
<evidence type="ECO:0000256" key="1">
    <source>
        <dbReference type="SAM" id="MobiDB-lite"/>
    </source>
</evidence>
<name>L8WNW8_THACA</name>
<feature type="region of interest" description="Disordered" evidence="1">
    <location>
        <begin position="34"/>
        <end position="71"/>
    </location>
</feature>
<organism evidence="2 3">
    <name type="scientific">Thanatephorus cucumeris (strain AG1-IA)</name>
    <name type="common">Rice sheath blight fungus</name>
    <name type="synonym">Rhizoctonia solani</name>
    <dbReference type="NCBI Taxonomy" id="983506"/>
    <lineage>
        <taxon>Eukaryota</taxon>
        <taxon>Fungi</taxon>
        <taxon>Dikarya</taxon>
        <taxon>Basidiomycota</taxon>
        <taxon>Agaricomycotina</taxon>
        <taxon>Agaricomycetes</taxon>
        <taxon>Cantharellales</taxon>
        <taxon>Ceratobasidiaceae</taxon>
        <taxon>Rhizoctonia</taxon>
        <taxon>Rhizoctonia solani AG-1</taxon>
    </lineage>
</organism>
<dbReference type="AlphaFoldDB" id="L8WNW8"/>
<evidence type="ECO:0000313" key="2">
    <source>
        <dbReference type="EMBL" id="ELU39836.1"/>
    </source>
</evidence>
<comment type="caution">
    <text evidence="2">The sequence shown here is derived from an EMBL/GenBank/DDBJ whole genome shotgun (WGS) entry which is preliminary data.</text>
</comment>